<organism evidence="9 10">
    <name type="scientific">Mucilaginibacter galii</name>
    <dbReference type="NCBI Taxonomy" id="2005073"/>
    <lineage>
        <taxon>Bacteria</taxon>
        <taxon>Pseudomonadati</taxon>
        <taxon>Bacteroidota</taxon>
        <taxon>Sphingobacteriia</taxon>
        <taxon>Sphingobacteriales</taxon>
        <taxon>Sphingobacteriaceae</taxon>
        <taxon>Mucilaginibacter</taxon>
    </lineage>
</organism>
<name>A0A917J746_9SPHI</name>
<dbReference type="GO" id="GO:0000155">
    <property type="term" value="F:phosphorelay sensor kinase activity"/>
    <property type="evidence" value="ECO:0007669"/>
    <property type="project" value="InterPro"/>
</dbReference>
<dbReference type="InterPro" id="IPR003594">
    <property type="entry name" value="HATPase_dom"/>
</dbReference>
<proteinExistence type="predicted"/>
<dbReference type="Proteomes" id="UP000662074">
    <property type="component" value="Unassembled WGS sequence"/>
</dbReference>
<dbReference type="PROSITE" id="PS50109">
    <property type="entry name" value="HIS_KIN"/>
    <property type="match status" value="1"/>
</dbReference>
<dbReference type="Gene3D" id="1.10.287.130">
    <property type="match status" value="1"/>
</dbReference>
<keyword evidence="3" id="KW-0597">Phosphoprotein</keyword>
<gene>
    <name evidence="9" type="ORF">GCM10011425_15300</name>
</gene>
<dbReference type="InterPro" id="IPR035965">
    <property type="entry name" value="PAS-like_dom_sf"/>
</dbReference>
<dbReference type="PANTHER" id="PTHR43304:SF1">
    <property type="entry name" value="PAC DOMAIN-CONTAINING PROTEIN"/>
    <property type="match status" value="1"/>
</dbReference>
<dbReference type="RefSeq" id="WP_188415399.1">
    <property type="nucleotide sequence ID" value="NZ_BMDO01000003.1"/>
</dbReference>
<evidence type="ECO:0000256" key="2">
    <source>
        <dbReference type="ARBA" id="ARBA00012438"/>
    </source>
</evidence>
<dbReference type="CDD" id="cd00082">
    <property type="entry name" value="HisKA"/>
    <property type="match status" value="1"/>
</dbReference>
<accession>A0A917J746</accession>
<dbReference type="EC" id="2.7.13.3" evidence="2"/>
<evidence type="ECO:0000256" key="5">
    <source>
        <dbReference type="ARBA" id="ARBA00022777"/>
    </source>
</evidence>
<protein>
    <recommendedName>
        <fullName evidence="2">histidine kinase</fullName>
        <ecNumber evidence="2">2.7.13.3</ecNumber>
    </recommendedName>
</protein>
<sequence length="589" mass="67089">MNSHLLLDAEGHIVFLGSTFQIWSGYTGAELDGKLLQDHVSPKYAKQITGFLKHPQVNENLHFNRVPFFGKEGIIWVEIVLTHFPTPKDTPYQAMVSIRYAEGEAHSEINTVSKAHASFFAGHPFGIMHLNGEGRVTQINPQIKFDTGYNLTDLKREPLTTFISAKYHWQVLCEFLQAKLHGKASTFDIKVQTKKGQLLDVNFTIVPVVYHGETLEIYLVIKNIAQRIALQQNLKRLSIVADKASDGIAILDGDFAIEFVNNGFCQISGYTQKEAVGRRIGELLRMKQDGTVLAQKGREEILRGISIEEEIECYRKDGTIYWNLLKLTPIMNEHGQMEMCITIHTDVTEKKKAEMELRLLADDLYRQNKELQQFAYIVSHNMRSPVANIVGLANLLELFKDDAETQEQTLIELKKSVNNLDTVIKDLSYILTINNANKELLKEPVNFQDLLQHVLIDLQPQVIATDADIMVPAKALMLRTNRAYMHSIFYNLISNAIKYRSHQKPYIKIDFYPTEEHMVIYVADNGKGIDLKKHAHDLFKPYKRFDFKVEGKGLGLFLVKSHVEALGGHLTLKSELSKGSTFYIKLPFE</sequence>
<keyword evidence="10" id="KW-1185">Reference proteome</keyword>
<evidence type="ECO:0000259" key="6">
    <source>
        <dbReference type="PROSITE" id="PS50109"/>
    </source>
</evidence>
<evidence type="ECO:0000313" key="10">
    <source>
        <dbReference type="Proteomes" id="UP000662074"/>
    </source>
</evidence>
<dbReference type="PROSITE" id="PS50113">
    <property type="entry name" value="PAC"/>
    <property type="match status" value="1"/>
</dbReference>
<evidence type="ECO:0000313" key="9">
    <source>
        <dbReference type="EMBL" id="GGI50318.1"/>
    </source>
</evidence>
<dbReference type="InterPro" id="IPR052162">
    <property type="entry name" value="Sensor_kinase/Photoreceptor"/>
</dbReference>
<dbReference type="PROSITE" id="PS50112">
    <property type="entry name" value="PAS"/>
    <property type="match status" value="1"/>
</dbReference>
<dbReference type="InterPro" id="IPR000700">
    <property type="entry name" value="PAS-assoc_C"/>
</dbReference>
<dbReference type="CDD" id="cd00075">
    <property type="entry name" value="HATPase"/>
    <property type="match status" value="1"/>
</dbReference>
<dbReference type="InterPro" id="IPR003661">
    <property type="entry name" value="HisK_dim/P_dom"/>
</dbReference>
<dbReference type="PRINTS" id="PR00344">
    <property type="entry name" value="BCTRLSENSOR"/>
</dbReference>
<dbReference type="InterPro" id="IPR000014">
    <property type="entry name" value="PAS"/>
</dbReference>
<feature type="domain" description="PAC" evidence="8">
    <location>
        <begin position="307"/>
        <end position="359"/>
    </location>
</feature>
<evidence type="ECO:0000256" key="1">
    <source>
        <dbReference type="ARBA" id="ARBA00000085"/>
    </source>
</evidence>
<reference evidence="9" key="2">
    <citation type="submission" date="2020-09" db="EMBL/GenBank/DDBJ databases">
        <authorList>
            <person name="Sun Q."/>
            <person name="Sedlacek I."/>
        </authorList>
    </citation>
    <scope>NUCLEOTIDE SEQUENCE</scope>
    <source>
        <strain evidence="9">CCM 8711</strain>
    </source>
</reference>
<keyword evidence="5" id="KW-0418">Kinase</keyword>
<feature type="domain" description="Histidine kinase" evidence="6">
    <location>
        <begin position="377"/>
        <end position="589"/>
    </location>
</feature>
<dbReference type="PANTHER" id="PTHR43304">
    <property type="entry name" value="PHYTOCHROME-LIKE PROTEIN CPH1"/>
    <property type="match status" value="1"/>
</dbReference>
<dbReference type="SUPFAM" id="SSF55785">
    <property type="entry name" value="PYP-like sensor domain (PAS domain)"/>
    <property type="match status" value="3"/>
</dbReference>
<evidence type="ECO:0000259" key="7">
    <source>
        <dbReference type="PROSITE" id="PS50112"/>
    </source>
</evidence>
<dbReference type="SMART" id="SM00086">
    <property type="entry name" value="PAC"/>
    <property type="match status" value="2"/>
</dbReference>
<dbReference type="Pfam" id="PF02518">
    <property type="entry name" value="HATPase_c"/>
    <property type="match status" value="1"/>
</dbReference>
<dbReference type="Gene3D" id="3.30.565.10">
    <property type="entry name" value="Histidine kinase-like ATPase, C-terminal domain"/>
    <property type="match status" value="1"/>
</dbReference>
<evidence type="ECO:0000256" key="3">
    <source>
        <dbReference type="ARBA" id="ARBA00022553"/>
    </source>
</evidence>
<dbReference type="Gene3D" id="3.30.450.20">
    <property type="entry name" value="PAS domain"/>
    <property type="match status" value="2"/>
</dbReference>
<dbReference type="Pfam" id="PF00512">
    <property type="entry name" value="HisKA"/>
    <property type="match status" value="1"/>
</dbReference>
<comment type="catalytic activity">
    <reaction evidence="1">
        <text>ATP + protein L-histidine = ADP + protein N-phospho-L-histidine.</text>
        <dbReference type="EC" id="2.7.13.3"/>
    </reaction>
</comment>
<dbReference type="SMART" id="SM00091">
    <property type="entry name" value="PAS"/>
    <property type="match status" value="2"/>
</dbReference>
<dbReference type="InterPro" id="IPR004358">
    <property type="entry name" value="Sig_transdc_His_kin-like_C"/>
</dbReference>
<reference evidence="9" key="1">
    <citation type="journal article" date="2014" name="Int. J. Syst. Evol. Microbiol.">
        <title>Complete genome sequence of Corynebacterium casei LMG S-19264T (=DSM 44701T), isolated from a smear-ripened cheese.</title>
        <authorList>
            <consortium name="US DOE Joint Genome Institute (JGI-PGF)"/>
            <person name="Walter F."/>
            <person name="Albersmeier A."/>
            <person name="Kalinowski J."/>
            <person name="Ruckert C."/>
        </authorList>
    </citation>
    <scope>NUCLEOTIDE SEQUENCE</scope>
    <source>
        <strain evidence="9">CCM 8711</strain>
    </source>
</reference>
<keyword evidence="4" id="KW-0808">Transferase</keyword>
<dbReference type="InterPro" id="IPR005467">
    <property type="entry name" value="His_kinase_dom"/>
</dbReference>
<dbReference type="EMBL" id="BMDO01000003">
    <property type="protein sequence ID" value="GGI50318.1"/>
    <property type="molecule type" value="Genomic_DNA"/>
</dbReference>
<dbReference type="InterPro" id="IPR036097">
    <property type="entry name" value="HisK_dim/P_sf"/>
</dbReference>
<feature type="domain" description="PAS" evidence="7">
    <location>
        <begin position="233"/>
        <end position="284"/>
    </location>
</feature>
<dbReference type="Pfam" id="PF13426">
    <property type="entry name" value="PAS_9"/>
    <property type="match status" value="2"/>
</dbReference>
<dbReference type="CDD" id="cd00130">
    <property type="entry name" value="PAS"/>
    <property type="match status" value="2"/>
</dbReference>
<dbReference type="NCBIfam" id="TIGR00229">
    <property type="entry name" value="sensory_box"/>
    <property type="match status" value="2"/>
</dbReference>
<dbReference type="SUPFAM" id="SSF55874">
    <property type="entry name" value="ATPase domain of HSP90 chaperone/DNA topoisomerase II/histidine kinase"/>
    <property type="match status" value="1"/>
</dbReference>
<comment type="caution">
    <text evidence="9">The sequence shown here is derived from an EMBL/GenBank/DDBJ whole genome shotgun (WGS) entry which is preliminary data.</text>
</comment>
<evidence type="ECO:0000259" key="8">
    <source>
        <dbReference type="PROSITE" id="PS50113"/>
    </source>
</evidence>
<dbReference type="AlphaFoldDB" id="A0A917J746"/>
<dbReference type="InterPro" id="IPR001610">
    <property type="entry name" value="PAC"/>
</dbReference>
<dbReference type="SMART" id="SM00387">
    <property type="entry name" value="HATPase_c"/>
    <property type="match status" value="1"/>
</dbReference>
<dbReference type="SUPFAM" id="SSF47384">
    <property type="entry name" value="Homodimeric domain of signal transducing histidine kinase"/>
    <property type="match status" value="1"/>
</dbReference>
<dbReference type="InterPro" id="IPR036890">
    <property type="entry name" value="HATPase_C_sf"/>
</dbReference>
<evidence type="ECO:0000256" key="4">
    <source>
        <dbReference type="ARBA" id="ARBA00022679"/>
    </source>
</evidence>